<dbReference type="AlphaFoldDB" id="A0A169PNP9"/>
<dbReference type="EMBL" id="AP017424">
    <property type="protein sequence ID" value="BAU88236.1"/>
    <property type="molecule type" value="Genomic_DNA"/>
</dbReference>
<protein>
    <recommendedName>
        <fullName evidence="4">Secreted protein</fullName>
    </recommendedName>
</protein>
<reference evidence="2 3" key="1">
    <citation type="journal article" date="2016" name="Genome Announc.">
        <title>Complete Genome Sequence of Thiostrepton-Producing Streptomyces laurentii ATCC 31255.</title>
        <authorList>
            <person name="Doi K."/>
            <person name="Fujino Y."/>
            <person name="Nagayoshi Y."/>
            <person name="Ohshima T."/>
            <person name="Ogata S."/>
        </authorList>
    </citation>
    <scope>NUCLEOTIDE SEQUENCE [LARGE SCALE GENOMIC DNA]</scope>
    <source>
        <strain evidence="2 3">ATCC 31255</strain>
    </source>
</reference>
<evidence type="ECO:0000313" key="3">
    <source>
        <dbReference type="Proteomes" id="UP000217676"/>
    </source>
</evidence>
<sequence>MSKDEQASGGGRKKIARAAATAAVAAAAVTAMGSPAVAATQAQDERPAFTVEQLDDMLASADLENADNVRVVQALEVNPGAMIARQYDR</sequence>
<keyword evidence="3" id="KW-1185">Reference proteome</keyword>
<dbReference type="RefSeq" id="WP_359873381.1">
    <property type="nucleotide sequence ID" value="NZ_JBEYHT010000005.1"/>
</dbReference>
<feature type="chain" id="PRO_5007902243" description="Secreted protein" evidence="1">
    <location>
        <begin position="39"/>
        <end position="89"/>
    </location>
</feature>
<name>A0A169PNP9_STRLU</name>
<accession>A0A169PNP9</accession>
<dbReference type="Proteomes" id="UP000217676">
    <property type="component" value="Chromosome"/>
</dbReference>
<evidence type="ECO:0000313" key="2">
    <source>
        <dbReference type="EMBL" id="BAU88236.1"/>
    </source>
</evidence>
<organism evidence="2 3">
    <name type="scientific">Streptomyces laurentii</name>
    <dbReference type="NCBI Taxonomy" id="39478"/>
    <lineage>
        <taxon>Bacteria</taxon>
        <taxon>Bacillati</taxon>
        <taxon>Actinomycetota</taxon>
        <taxon>Actinomycetes</taxon>
        <taxon>Kitasatosporales</taxon>
        <taxon>Streptomycetaceae</taxon>
        <taxon>Streptomyces</taxon>
    </lineage>
</organism>
<evidence type="ECO:0008006" key="4">
    <source>
        <dbReference type="Google" id="ProtNLM"/>
    </source>
</evidence>
<dbReference type="KEGG" id="slau:SLA_7370"/>
<gene>
    <name evidence="2" type="ORF">SLA_7370</name>
</gene>
<feature type="signal peptide" evidence="1">
    <location>
        <begin position="1"/>
        <end position="38"/>
    </location>
</feature>
<evidence type="ECO:0000256" key="1">
    <source>
        <dbReference type="SAM" id="SignalP"/>
    </source>
</evidence>
<keyword evidence="1" id="KW-0732">Signal</keyword>
<proteinExistence type="predicted"/>